<protein>
    <recommendedName>
        <fullName evidence="4">Retrotransposon gag domain-containing protein</fullName>
    </recommendedName>
</protein>
<dbReference type="OrthoDB" id="1689420at2759"/>
<dbReference type="PANTHER" id="PTHR33223:SF3">
    <property type="match status" value="1"/>
</dbReference>
<feature type="compositionally biased region" description="Polar residues" evidence="1">
    <location>
        <begin position="82"/>
        <end position="96"/>
    </location>
</feature>
<keyword evidence="3" id="KW-1185">Reference proteome</keyword>
<feature type="non-terminal residue" evidence="2">
    <location>
        <position position="1"/>
    </location>
</feature>
<evidence type="ECO:0008006" key="4">
    <source>
        <dbReference type="Google" id="ProtNLM"/>
    </source>
</evidence>
<comment type="caution">
    <text evidence="2">The sequence shown here is derived from an EMBL/GenBank/DDBJ whole genome shotgun (WGS) entry which is preliminary data.</text>
</comment>
<dbReference type="AlphaFoldDB" id="A0A371G9V7"/>
<sequence>GLKFNPNFHIPHTPSSHSHLHSYSGARSRTERLTVVKGDRLTQPIPRLSLVRFRRICPKLSQSNSVAFESALSRDLVESVSAETRSDQSMPRSSQKLGELDASRESRPKKVIPARLTPSWTGRLCSPAAQMEQPNDVVHVGGPAWAPTQLHPAQLPCHPWEEACSARKIIMRIALGTFRWLNSNLNSIFLAFHLFALASVLTVVHGTLVASLLIVEVQLNFYLYSLYNQTPLFPTLQSETESSSTLWRLKSSQFDSVASNSTLGQDCVRFVSTMTESDNSDNSSPITNSSNFVEYSSTNNFAEPEQMENNDRTLKELATPDVLEPAQSYELKSSLIHLLPKFHGLVGEDPHKNLKEFNVIYSIMRPQGIPKDYIKMKAFPFSLDGATKGWLYLQLVLFNTWGDMKHMFMEKFFLASRTTTIRKEICGIRQHSRETLHEY</sequence>
<organism evidence="2 3">
    <name type="scientific">Mucuna pruriens</name>
    <name type="common">Velvet bean</name>
    <name type="synonym">Dolichos pruriens</name>
    <dbReference type="NCBI Taxonomy" id="157652"/>
    <lineage>
        <taxon>Eukaryota</taxon>
        <taxon>Viridiplantae</taxon>
        <taxon>Streptophyta</taxon>
        <taxon>Embryophyta</taxon>
        <taxon>Tracheophyta</taxon>
        <taxon>Spermatophyta</taxon>
        <taxon>Magnoliopsida</taxon>
        <taxon>eudicotyledons</taxon>
        <taxon>Gunneridae</taxon>
        <taxon>Pentapetalae</taxon>
        <taxon>rosids</taxon>
        <taxon>fabids</taxon>
        <taxon>Fabales</taxon>
        <taxon>Fabaceae</taxon>
        <taxon>Papilionoideae</taxon>
        <taxon>50 kb inversion clade</taxon>
        <taxon>NPAAA clade</taxon>
        <taxon>indigoferoid/millettioid clade</taxon>
        <taxon>Phaseoleae</taxon>
        <taxon>Mucuna</taxon>
    </lineage>
</organism>
<gene>
    <name evidence="2" type="ORF">CR513_31234</name>
</gene>
<evidence type="ECO:0000313" key="2">
    <source>
        <dbReference type="EMBL" id="RDX87311.1"/>
    </source>
</evidence>
<proteinExistence type="predicted"/>
<dbReference type="EMBL" id="QJKJ01006266">
    <property type="protein sequence ID" value="RDX87311.1"/>
    <property type="molecule type" value="Genomic_DNA"/>
</dbReference>
<feature type="compositionally biased region" description="Basic and acidic residues" evidence="1">
    <location>
        <begin position="98"/>
        <end position="108"/>
    </location>
</feature>
<accession>A0A371G9V7</accession>
<feature type="compositionally biased region" description="Low complexity" evidence="1">
    <location>
        <begin position="9"/>
        <end position="24"/>
    </location>
</feature>
<evidence type="ECO:0000313" key="3">
    <source>
        <dbReference type="Proteomes" id="UP000257109"/>
    </source>
</evidence>
<feature type="region of interest" description="Disordered" evidence="1">
    <location>
        <begin position="82"/>
        <end position="108"/>
    </location>
</feature>
<evidence type="ECO:0000256" key="1">
    <source>
        <dbReference type="SAM" id="MobiDB-lite"/>
    </source>
</evidence>
<feature type="region of interest" description="Disordered" evidence="1">
    <location>
        <begin position="1"/>
        <end position="26"/>
    </location>
</feature>
<dbReference type="Proteomes" id="UP000257109">
    <property type="component" value="Unassembled WGS sequence"/>
</dbReference>
<name>A0A371G9V7_MUCPR</name>
<reference evidence="2" key="1">
    <citation type="submission" date="2018-05" db="EMBL/GenBank/DDBJ databases">
        <title>Draft genome of Mucuna pruriens seed.</title>
        <authorList>
            <person name="Nnadi N.E."/>
            <person name="Vos R."/>
            <person name="Hasami M.H."/>
            <person name="Devisetty U.K."/>
            <person name="Aguiy J.C."/>
        </authorList>
    </citation>
    <scope>NUCLEOTIDE SEQUENCE [LARGE SCALE GENOMIC DNA]</scope>
    <source>
        <strain evidence="2">JCA_2017</strain>
    </source>
</reference>
<dbReference type="PANTHER" id="PTHR33223">
    <property type="entry name" value="CCHC-TYPE DOMAIN-CONTAINING PROTEIN"/>
    <property type="match status" value="1"/>
</dbReference>